<organism evidence="1 2">
    <name type="scientific">Stylosanthes scabra</name>
    <dbReference type="NCBI Taxonomy" id="79078"/>
    <lineage>
        <taxon>Eukaryota</taxon>
        <taxon>Viridiplantae</taxon>
        <taxon>Streptophyta</taxon>
        <taxon>Embryophyta</taxon>
        <taxon>Tracheophyta</taxon>
        <taxon>Spermatophyta</taxon>
        <taxon>Magnoliopsida</taxon>
        <taxon>eudicotyledons</taxon>
        <taxon>Gunneridae</taxon>
        <taxon>Pentapetalae</taxon>
        <taxon>rosids</taxon>
        <taxon>fabids</taxon>
        <taxon>Fabales</taxon>
        <taxon>Fabaceae</taxon>
        <taxon>Papilionoideae</taxon>
        <taxon>50 kb inversion clade</taxon>
        <taxon>dalbergioids sensu lato</taxon>
        <taxon>Dalbergieae</taxon>
        <taxon>Pterocarpus clade</taxon>
        <taxon>Stylosanthes</taxon>
    </lineage>
</organism>
<comment type="caution">
    <text evidence="1">The sequence shown here is derived from an EMBL/GenBank/DDBJ whole genome shotgun (WGS) entry which is preliminary data.</text>
</comment>
<gene>
    <name evidence="1" type="ORF">PIB30_033747</name>
</gene>
<dbReference type="EMBL" id="JASCZI010030362">
    <property type="protein sequence ID" value="MED6121824.1"/>
    <property type="molecule type" value="Genomic_DNA"/>
</dbReference>
<name>A0ABU6RCQ9_9FABA</name>
<evidence type="ECO:0000313" key="1">
    <source>
        <dbReference type="EMBL" id="MED6121824.1"/>
    </source>
</evidence>
<keyword evidence="2" id="KW-1185">Reference proteome</keyword>
<reference evidence="1 2" key="1">
    <citation type="journal article" date="2023" name="Plants (Basel)">
        <title>Bridging the Gap: Combining Genomics and Transcriptomics Approaches to Understand Stylosanthes scabra, an Orphan Legume from the Brazilian Caatinga.</title>
        <authorList>
            <person name="Ferreira-Neto J.R.C."/>
            <person name="da Silva M.D."/>
            <person name="Binneck E."/>
            <person name="de Melo N.F."/>
            <person name="da Silva R.H."/>
            <person name="de Melo A.L.T.M."/>
            <person name="Pandolfi V."/>
            <person name="Bustamante F.O."/>
            <person name="Brasileiro-Vidal A.C."/>
            <person name="Benko-Iseppon A.M."/>
        </authorList>
    </citation>
    <scope>NUCLEOTIDE SEQUENCE [LARGE SCALE GENOMIC DNA]</scope>
    <source>
        <tissue evidence="1">Leaves</tissue>
    </source>
</reference>
<sequence length="122" mass="13336">MAVIGNRNQTIITNPIGPPHINVKLPQHSTKRKKNSLGYIEKELSGSKASTVHGGHEGFVARRRVVICSNMNHYKEPFSFIIVSSPLQTRLSLSLTNDSGDGFSVRYIEVDLQGARVGIGPP</sequence>
<protein>
    <submittedName>
        <fullName evidence="1">Uncharacterized protein</fullName>
    </submittedName>
</protein>
<dbReference type="Proteomes" id="UP001341840">
    <property type="component" value="Unassembled WGS sequence"/>
</dbReference>
<proteinExistence type="predicted"/>
<evidence type="ECO:0000313" key="2">
    <source>
        <dbReference type="Proteomes" id="UP001341840"/>
    </source>
</evidence>
<accession>A0ABU6RCQ9</accession>